<dbReference type="KEGG" id="sxn:IAG42_18225"/>
<feature type="domain" description="DUF4232" evidence="3">
    <location>
        <begin position="99"/>
        <end position="212"/>
    </location>
</feature>
<reference evidence="4 5" key="1">
    <citation type="submission" date="2020-09" db="EMBL/GenBank/DDBJ databases">
        <title>A novel species.</title>
        <authorList>
            <person name="Gao J."/>
        </authorList>
    </citation>
    <scope>NUCLEOTIDE SEQUENCE [LARGE SCALE GENOMIC DNA]</scope>
    <source>
        <strain evidence="4 5">CRXT-Y-14</strain>
    </source>
</reference>
<dbReference type="AlphaFoldDB" id="A0A7H1B9D9"/>
<dbReference type="Proteomes" id="UP000516428">
    <property type="component" value="Chromosome"/>
</dbReference>
<feature type="compositionally biased region" description="Low complexity" evidence="1">
    <location>
        <begin position="36"/>
        <end position="49"/>
    </location>
</feature>
<name>A0A7H1B9D9_9ACTN</name>
<evidence type="ECO:0000313" key="4">
    <source>
        <dbReference type="EMBL" id="QNS05344.1"/>
    </source>
</evidence>
<dbReference type="RefSeq" id="WP_188338039.1">
    <property type="nucleotide sequence ID" value="NZ_CP061281.1"/>
</dbReference>
<accession>A0A7H1B9D9</accession>
<dbReference type="Pfam" id="PF14016">
    <property type="entry name" value="DUF4232"/>
    <property type="match status" value="1"/>
</dbReference>
<evidence type="ECO:0000259" key="3">
    <source>
        <dbReference type="Pfam" id="PF14016"/>
    </source>
</evidence>
<dbReference type="PROSITE" id="PS51257">
    <property type="entry name" value="PROKAR_LIPOPROTEIN"/>
    <property type="match status" value="1"/>
</dbReference>
<feature type="compositionally biased region" description="Low complexity" evidence="1">
    <location>
        <begin position="65"/>
        <end position="84"/>
    </location>
</feature>
<evidence type="ECO:0000256" key="1">
    <source>
        <dbReference type="SAM" id="MobiDB-lite"/>
    </source>
</evidence>
<organism evidence="4 5">
    <name type="scientific">Streptomyces xanthii</name>
    <dbReference type="NCBI Taxonomy" id="2768069"/>
    <lineage>
        <taxon>Bacteria</taxon>
        <taxon>Bacillati</taxon>
        <taxon>Actinomycetota</taxon>
        <taxon>Actinomycetes</taxon>
        <taxon>Kitasatosporales</taxon>
        <taxon>Streptomycetaceae</taxon>
        <taxon>Streptomyces</taxon>
    </lineage>
</organism>
<dbReference type="EMBL" id="CP061281">
    <property type="protein sequence ID" value="QNS05344.1"/>
    <property type="molecule type" value="Genomic_DNA"/>
</dbReference>
<keyword evidence="5" id="KW-1185">Reference proteome</keyword>
<feature type="signal peptide" evidence="2">
    <location>
        <begin position="1"/>
        <end position="26"/>
    </location>
</feature>
<sequence>MTRTIARNVVLAAAAAALSLSLTACNGDTGTKDEGAAQNTASSSSAGSDASKDQGADAGSGTGGDAAQASGGDAAQAGSSKTGSSTGGSGTAAKKTPECKVGFLTYKLERRNPEQQGDHLLITAENRSASACTVQKFPVVTPGKANGDVPQAKDDEQPAQPLVVQPGGRIYSAIAVTQDVKAEDDYFTSIRLSLQMNNPDEAETETIQTPGEVEYAGKMDDGIEVYSWNTVKPFGN</sequence>
<dbReference type="InterPro" id="IPR025326">
    <property type="entry name" value="DUF4232"/>
</dbReference>
<evidence type="ECO:0000313" key="5">
    <source>
        <dbReference type="Proteomes" id="UP000516428"/>
    </source>
</evidence>
<feature type="chain" id="PRO_5038590150" evidence="2">
    <location>
        <begin position="27"/>
        <end position="236"/>
    </location>
</feature>
<feature type="region of interest" description="Disordered" evidence="1">
    <location>
        <begin position="27"/>
        <end position="95"/>
    </location>
</feature>
<keyword evidence="2" id="KW-0732">Signal</keyword>
<gene>
    <name evidence="4" type="ORF">IAG42_18225</name>
</gene>
<evidence type="ECO:0000256" key="2">
    <source>
        <dbReference type="SAM" id="SignalP"/>
    </source>
</evidence>
<protein>
    <submittedName>
        <fullName evidence="4">DUF4232 domain-containing protein</fullName>
    </submittedName>
</protein>
<proteinExistence type="predicted"/>